<organism evidence="1 2">
    <name type="scientific">Rummeliibacillus stabekisii</name>
    <dbReference type="NCBI Taxonomy" id="241244"/>
    <lineage>
        <taxon>Bacteria</taxon>
        <taxon>Bacillati</taxon>
        <taxon>Bacillota</taxon>
        <taxon>Bacilli</taxon>
        <taxon>Bacillales</taxon>
        <taxon>Caryophanaceae</taxon>
        <taxon>Rummeliibacillus</taxon>
    </lineage>
</organism>
<dbReference type="InterPro" id="IPR025889">
    <property type="entry name" value="GSP17M-like_dom"/>
</dbReference>
<dbReference type="KEGG" id="rst:ATY39_16460"/>
<reference evidence="2" key="2">
    <citation type="submission" date="2016-03" db="EMBL/GenBank/DDBJ databases">
        <authorList>
            <person name="Ploux O."/>
        </authorList>
    </citation>
    <scope>NUCLEOTIDE SEQUENCE [LARGE SCALE GENOMIC DNA]</scope>
    <source>
        <strain evidence="2">PP9</strain>
    </source>
</reference>
<gene>
    <name evidence="1" type="ORF">ATY39_16460</name>
</gene>
<accession>A0A143HGH1</accession>
<dbReference type="Pfam" id="PF11181">
    <property type="entry name" value="YflT"/>
    <property type="match status" value="1"/>
</dbReference>
<dbReference type="OrthoDB" id="2353304at2"/>
<keyword evidence="2" id="KW-1185">Reference proteome</keyword>
<sequence>MVTKITVENAVQAKEEIEKLEAQGYSRDDVYVFAHYQEREDDIADALDTAEVGMKEQGFFKSMKNLVAKRGDELRTEMQAVGLSEAEADAGEKELDQGKLVLVVNKK</sequence>
<protein>
    <submittedName>
        <fullName evidence="1">General stress protein</fullName>
    </submittedName>
</protein>
<dbReference type="RefSeq" id="WP_066791620.1">
    <property type="nucleotide sequence ID" value="NZ_BJVD01000002.1"/>
</dbReference>
<evidence type="ECO:0000313" key="2">
    <source>
        <dbReference type="Proteomes" id="UP000076021"/>
    </source>
</evidence>
<dbReference type="EMBL" id="CP014806">
    <property type="protein sequence ID" value="AMX00829.1"/>
    <property type="molecule type" value="Genomic_DNA"/>
</dbReference>
<reference evidence="1 2" key="1">
    <citation type="journal article" date="2016" name="Genome Announc.">
        <title>Whole-Genome Sequence of Rummeliibacillus stabekisii Strain PP9 Isolated from Antarctic Soil.</title>
        <authorList>
            <person name="da Mota F.F."/>
            <person name="Vollu R.E."/>
            <person name="Jurelevicius D."/>
            <person name="Seldin L."/>
        </authorList>
    </citation>
    <scope>NUCLEOTIDE SEQUENCE [LARGE SCALE GENOMIC DNA]</scope>
    <source>
        <strain evidence="1 2">PP9</strain>
    </source>
</reference>
<evidence type="ECO:0000313" key="1">
    <source>
        <dbReference type="EMBL" id="AMX00829.1"/>
    </source>
</evidence>
<name>A0A143HGH1_9BACL</name>
<dbReference type="Proteomes" id="UP000076021">
    <property type="component" value="Chromosome"/>
</dbReference>
<dbReference type="STRING" id="241244.ATY39_16460"/>
<dbReference type="AlphaFoldDB" id="A0A143HGH1"/>
<proteinExistence type="predicted"/>